<sequence>MARATRHTGDIVDVLTTDHREVEQAFADYERGGLSDEQRRSLADHIITELVRHSVAEEQYLYPAAREKLSDGDEVADKELREHAEAEEVMKQLEGMDVTDAEFDRLMGRLIRDIRHHVEEEERDLFPRLQEVCNADELMDLGNKIQMAKKVAPTRPHPSAPDRPPANLILDPGAGMIDRVRDALSGRNR</sequence>
<evidence type="ECO:0000259" key="1">
    <source>
        <dbReference type="Pfam" id="PF01814"/>
    </source>
</evidence>
<dbReference type="EMBL" id="BMMT01000009">
    <property type="protein sequence ID" value="GGI89542.1"/>
    <property type="molecule type" value="Genomic_DNA"/>
</dbReference>
<accession>A0A917JVS0</accession>
<evidence type="ECO:0000313" key="3">
    <source>
        <dbReference type="EMBL" id="GGI89542.1"/>
    </source>
</evidence>
<dbReference type="PANTHER" id="PTHR35585:SF1">
    <property type="entry name" value="HHE DOMAIN PROTEIN (AFU_ORTHOLOGUE AFUA_4G00730)"/>
    <property type="match status" value="1"/>
</dbReference>
<comment type="caution">
    <text evidence="3">The sequence shown here is derived from an EMBL/GenBank/DDBJ whole genome shotgun (WGS) entry which is preliminary data.</text>
</comment>
<dbReference type="InterPro" id="IPR012312">
    <property type="entry name" value="Hemerythrin-like"/>
</dbReference>
<reference evidence="2 5" key="2">
    <citation type="journal article" date="2019" name="Int. J. Syst. Evol. Microbiol.">
        <title>The Global Catalogue of Microorganisms (GCM) 10K type strain sequencing project: providing services to taxonomists for standard genome sequencing and annotation.</title>
        <authorList>
            <consortium name="The Broad Institute Genomics Platform"/>
            <consortium name="The Broad Institute Genome Sequencing Center for Infectious Disease"/>
            <person name="Wu L."/>
            <person name="Ma J."/>
        </authorList>
    </citation>
    <scope>NUCLEOTIDE SEQUENCE [LARGE SCALE GENOMIC DNA]</scope>
    <source>
        <strain evidence="2 5">JCM 10664</strain>
    </source>
</reference>
<reference evidence="3 4" key="1">
    <citation type="journal article" date="2014" name="Int. J. Syst. Evol. Microbiol.">
        <title>Complete genome sequence of Corynebacterium casei LMG S-19264T (=DSM 44701T), isolated from a smear-ripened cheese.</title>
        <authorList>
            <consortium name="US DOE Joint Genome Institute (JGI-PGF)"/>
            <person name="Walter F."/>
            <person name="Albersmeier A."/>
            <person name="Kalinowski J."/>
            <person name="Ruckert C."/>
        </authorList>
    </citation>
    <scope>NUCLEOTIDE SEQUENCE [LARGE SCALE GENOMIC DNA]</scope>
    <source>
        <strain evidence="3 4">CGMCC 4.7206</strain>
    </source>
</reference>
<dbReference type="Proteomes" id="UP001500220">
    <property type="component" value="Unassembled WGS sequence"/>
</dbReference>
<dbReference type="AlphaFoldDB" id="A0A917JVS0"/>
<dbReference type="Proteomes" id="UP000597989">
    <property type="component" value="Unassembled WGS sequence"/>
</dbReference>
<dbReference type="Gene3D" id="1.20.120.520">
    <property type="entry name" value="nmb1532 protein domain like"/>
    <property type="match status" value="1"/>
</dbReference>
<name>A0A917JVS0_9PSEU</name>
<keyword evidence="5" id="KW-1185">Reference proteome</keyword>
<gene>
    <name evidence="2" type="ORF">GCM10009545_36810</name>
    <name evidence="3" type="ORF">GCM10011581_28270</name>
</gene>
<evidence type="ECO:0000313" key="5">
    <source>
        <dbReference type="Proteomes" id="UP001500220"/>
    </source>
</evidence>
<organism evidence="3 4">
    <name type="scientific">Saccharopolyspora thermophila</name>
    <dbReference type="NCBI Taxonomy" id="89367"/>
    <lineage>
        <taxon>Bacteria</taxon>
        <taxon>Bacillati</taxon>
        <taxon>Actinomycetota</taxon>
        <taxon>Actinomycetes</taxon>
        <taxon>Pseudonocardiales</taxon>
        <taxon>Pseudonocardiaceae</taxon>
        <taxon>Saccharopolyspora</taxon>
    </lineage>
</organism>
<dbReference type="RefSeq" id="WP_188987827.1">
    <property type="nucleotide sequence ID" value="NZ_BAAAHC010000013.1"/>
</dbReference>
<reference evidence="3" key="3">
    <citation type="submission" date="2020-09" db="EMBL/GenBank/DDBJ databases">
        <authorList>
            <person name="Sun Q."/>
            <person name="Zhou Y."/>
        </authorList>
    </citation>
    <scope>NUCLEOTIDE SEQUENCE</scope>
    <source>
        <strain evidence="3">CGMCC 4.7206</strain>
    </source>
</reference>
<feature type="domain" description="Hemerythrin-like" evidence="1">
    <location>
        <begin position="11"/>
        <end position="129"/>
    </location>
</feature>
<dbReference type="CDD" id="cd12108">
    <property type="entry name" value="Hr-like"/>
    <property type="match status" value="1"/>
</dbReference>
<dbReference type="Pfam" id="PF01814">
    <property type="entry name" value="Hemerythrin"/>
    <property type="match status" value="1"/>
</dbReference>
<evidence type="ECO:0000313" key="2">
    <source>
        <dbReference type="EMBL" id="GAA0530942.1"/>
    </source>
</evidence>
<dbReference type="PANTHER" id="PTHR35585">
    <property type="entry name" value="HHE DOMAIN PROTEIN (AFU_ORTHOLOGUE AFUA_4G00730)"/>
    <property type="match status" value="1"/>
</dbReference>
<dbReference type="EMBL" id="BAAAHC010000013">
    <property type="protein sequence ID" value="GAA0530942.1"/>
    <property type="molecule type" value="Genomic_DNA"/>
</dbReference>
<reference evidence="2" key="4">
    <citation type="submission" date="2023-12" db="EMBL/GenBank/DDBJ databases">
        <authorList>
            <person name="Sun Q."/>
            <person name="Inoue M."/>
        </authorList>
    </citation>
    <scope>NUCLEOTIDE SEQUENCE</scope>
    <source>
        <strain evidence="2">JCM 10664</strain>
    </source>
</reference>
<protein>
    <submittedName>
        <fullName evidence="2 3">Hemerythrin</fullName>
    </submittedName>
</protein>
<proteinExistence type="predicted"/>
<evidence type="ECO:0000313" key="4">
    <source>
        <dbReference type="Proteomes" id="UP000597989"/>
    </source>
</evidence>